<dbReference type="Proteomes" id="UP000250235">
    <property type="component" value="Unassembled WGS sequence"/>
</dbReference>
<protein>
    <recommendedName>
        <fullName evidence="3">CHCH domain-containing protein</fullName>
    </recommendedName>
</protein>
<evidence type="ECO:0000313" key="2">
    <source>
        <dbReference type="Proteomes" id="UP000250235"/>
    </source>
</evidence>
<accession>A0A2Z7B998</accession>
<dbReference type="PANTHER" id="PTHR36856">
    <property type="entry name" value="OS07G0175200 PROTEIN"/>
    <property type="match status" value="1"/>
</dbReference>
<name>A0A2Z7B998_9LAMI</name>
<dbReference type="InterPro" id="IPR009069">
    <property type="entry name" value="Cys_alpha_HP_mot_SF"/>
</dbReference>
<proteinExistence type="predicted"/>
<dbReference type="EMBL" id="KV010154">
    <property type="protein sequence ID" value="KZV28299.1"/>
    <property type="molecule type" value="Genomic_DNA"/>
</dbReference>
<dbReference type="PANTHER" id="PTHR36856:SF1">
    <property type="entry name" value="OS07G0175200 PROTEIN"/>
    <property type="match status" value="1"/>
</dbReference>
<dbReference type="OrthoDB" id="2262048at2759"/>
<evidence type="ECO:0000313" key="1">
    <source>
        <dbReference type="EMBL" id="KZV28299.1"/>
    </source>
</evidence>
<gene>
    <name evidence="1" type="ORF">F511_25274</name>
</gene>
<dbReference type="SUPFAM" id="SSF47072">
    <property type="entry name" value="Cysteine alpha-hairpin motif"/>
    <property type="match status" value="1"/>
</dbReference>
<dbReference type="AlphaFoldDB" id="A0A2Z7B998"/>
<organism evidence="1 2">
    <name type="scientific">Dorcoceras hygrometricum</name>
    <dbReference type="NCBI Taxonomy" id="472368"/>
    <lineage>
        <taxon>Eukaryota</taxon>
        <taxon>Viridiplantae</taxon>
        <taxon>Streptophyta</taxon>
        <taxon>Embryophyta</taxon>
        <taxon>Tracheophyta</taxon>
        <taxon>Spermatophyta</taxon>
        <taxon>Magnoliopsida</taxon>
        <taxon>eudicotyledons</taxon>
        <taxon>Gunneridae</taxon>
        <taxon>Pentapetalae</taxon>
        <taxon>asterids</taxon>
        <taxon>lamiids</taxon>
        <taxon>Lamiales</taxon>
        <taxon>Gesneriaceae</taxon>
        <taxon>Didymocarpoideae</taxon>
        <taxon>Trichosporeae</taxon>
        <taxon>Loxocarpinae</taxon>
        <taxon>Dorcoceras</taxon>
    </lineage>
</organism>
<evidence type="ECO:0008006" key="3">
    <source>
        <dbReference type="Google" id="ProtNLM"/>
    </source>
</evidence>
<sequence>MEAEEGSNKISGGVRKIMSPCDVEALKKCLEENKGDQKKCQSHIEAFKASCSVKKPIPSSGFP</sequence>
<reference evidence="1 2" key="1">
    <citation type="journal article" date="2015" name="Proc. Natl. Acad. Sci. U.S.A.">
        <title>The resurrection genome of Boea hygrometrica: A blueprint for survival of dehydration.</title>
        <authorList>
            <person name="Xiao L."/>
            <person name="Yang G."/>
            <person name="Zhang L."/>
            <person name="Yang X."/>
            <person name="Zhao S."/>
            <person name="Ji Z."/>
            <person name="Zhou Q."/>
            <person name="Hu M."/>
            <person name="Wang Y."/>
            <person name="Chen M."/>
            <person name="Xu Y."/>
            <person name="Jin H."/>
            <person name="Xiao X."/>
            <person name="Hu G."/>
            <person name="Bao F."/>
            <person name="Hu Y."/>
            <person name="Wan P."/>
            <person name="Li L."/>
            <person name="Deng X."/>
            <person name="Kuang T."/>
            <person name="Xiang C."/>
            <person name="Zhu J.K."/>
            <person name="Oliver M.J."/>
            <person name="He Y."/>
        </authorList>
    </citation>
    <scope>NUCLEOTIDE SEQUENCE [LARGE SCALE GENOMIC DNA]</scope>
    <source>
        <strain evidence="2">cv. XS01</strain>
    </source>
</reference>
<keyword evidence="2" id="KW-1185">Reference proteome</keyword>